<evidence type="ECO:0000313" key="2">
    <source>
        <dbReference type="Proteomes" id="UP000383971"/>
    </source>
</evidence>
<keyword evidence="2" id="KW-1185">Reference proteome</keyword>
<accession>A0A5E4TJS5</accession>
<name>A0A5E4TJS5_9BURK</name>
<evidence type="ECO:0000313" key="1">
    <source>
        <dbReference type="EMBL" id="VVD88105.1"/>
    </source>
</evidence>
<proteinExistence type="predicted"/>
<reference evidence="1 2" key="1">
    <citation type="submission" date="2019-08" db="EMBL/GenBank/DDBJ databases">
        <authorList>
            <person name="Peeters C."/>
        </authorList>
    </citation>
    <scope>NUCLEOTIDE SEQUENCE [LARGE SCALE GENOMIC DNA]</scope>
    <source>
        <strain evidence="1 2">LMG 31111</strain>
    </source>
</reference>
<dbReference type="EMBL" id="CABPSE010000004">
    <property type="protein sequence ID" value="VVD88105.1"/>
    <property type="molecule type" value="Genomic_DNA"/>
</dbReference>
<sequence length="46" mass="5003">MRDASRQVVARFDSRALPEAPEVWRALVRPYVDVCTTAGSGSAPGR</sequence>
<dbReference type="Proteomes" id="UP000383971">
    <property type="component" value="Unassembled WGS sequence"/>
</dbReference>
<gene>
    <name evidence="1" type="ORF">PCO31111_01478</name>
</gene>
<dbReference type="AlphaFoldDB" id="A0A5E4TJS5"/>
<organism evidence="1 2">
    <name type="scientific">Pandoraea communis</name>
    <dbReference type="NCBI Taxonomy" id="2508297"/>
    <lineage>
        <taxon>Bacteria</taxon>
        <taxon>Pseudomonadati</taxon>
        <taxon>Pseudomonadota</taxon>
        <taxon>Betaproteobacteria</taxon>
        <taxon>Burkholderiales</taxon>
        <taxon>Burkholderiaceae</taxon>
        <taxon>Pandoraea</taxon>
    </lineage>
</organism>
<protein>
    <submittedName>
        <fullName evidence="1">AraC family transcriptional regulator</fullName>
    </submittedName>
</protein>